<dbReference type="Proteomes" id="UP000799118">
    <property type="component" value="Unassembled WGS sequence"/>
</dbReference>
<dbReference type="InterPro" id="IPR027417">
    <property type="entry name" value="P-loop_NTPase"/>
</dbReference>
<evidence type="ECO:0000313" key="2">
    <source>
        <dbReference type="Proteomes" id="UP000799118"/>
    </source>
</evidence>
<organism evidence="1 2">
    <name type="scientific">Gymnopus androsaceus JB14</name>
    <dbReference type="NCBI Taxonomy" id="1447944"/>
    <lineage>
        <taxon>Eukaryota</taxon>
        <taxon>Fungi</taxon>
        <taxon>Dikarya</taxon>
        <taxon>Basidiomycota</taxon>
        <taxon>Agaricomycotina</taxon>
        <taxon>Agaricomycetes</taxon>
        <taxon>Agaricomycetidae</taxon>
        <taxon>Agaricales</taxon>
        <taxon>Marasmiineae</taxon>
        <taxon>Omphalotaceae</taxon>
        <taxon>Gymnopus</taxon>
    </lineage>
</organism>
<dbReference type="EMBL" id="ML769939">
    <property type="protein sequence ID" value="KAE9385841.1"/>
    <property type="molecule type" value="Genomic_DNA"/>
</dbReference>
<evidence type="ECO:0000313" key="1">
    <source>
        <dbReference type="EMBL" id="KAE9385841.1"/>
    </source>
</evidence>
<dbReference type="AlphaFoldDB" id="A0A6A4GJP1"/>
<accession>A0A6A4GJP1</accession>
<dbReference type="OrthoDB" id="5424500at2759"/>
<protein>
    <submittedName>
        <fullName evidence="1">Uncharacterized protein</fullName>
    </submittedName>
</protein>
<name>A0A6A4GJP1_9AGAR</name>
<keyword evidence="2" id="KW-1185">Reference proteome</keyword>
<gene>
    <name evidence="1" type="ORF">BT96DRAFT_1006660</name>
</gene>
<proteinExistence type="predicted"/>
<reference evidence="1" key="1">
    <citation type="journal article" date="2019" name="Environ. Microbiol.">
        <title>Fungal ecological strategies reflected in gene transcription - a case study of two litter decomposers.</title>
        <authorList>
            <person name="Barbi F."/>
            <person name="Kohler A."/>
            <person name="Barry K."/>
            <person name="Baskaran P."/>
            <person name="Daum C."/>
            <person name="Fauchery L."/>
            <person name="Ihrmark K."/>
            <person name="Kuo A."/>
            <person name="LaButti K."/>
            <person name="Lipzen A."/>
            <person name="Morin E."/>
            <person name="Grigoriev I.V."/>
            <person name="Henrissat B."/>
            <person name="Lindahl B."/>
            <person name="Martin F."/>
        </authorList>
    </citation>
    <scope>NUCLEOTIDE SEQUENCE</scope>
    <source>
        <strain evidence="1">JB14</strain>
    </source>
</reference>
<sequence>MMFMANSPSSSPPGYTASSRITTAANLPSFVSRDAPAPMKGIWRSAFTDWSKAGKPFIYTLSQNRGIMALFKKEFDAQYHDLCSTAWDLIFVPSTADSPWTSTTWRHTERELIFIARCNEFDLILEGRNYYCLGWLELPDPLVAASSVRVEINLHGSSPIIHTAIDGRYIYVYCANSKSECRWLVEELKGHSLTMHFGDSNPVAGEFHSPVCPIHELCPFATLWDDDESQKQSHDKLHCAGIHEETHVSWAASMMTKYKNIPKRMRPAINPFRHYNEGHDHPVLERKELVQQIIDCVIRDKVLLIEAPPCSGKSTLLDNIAFAVMRWRSYAIHILKNFKVDVTSKSHEDKVLPYSLRCSKYSVNLEHNVETFTTLKTIENVTDLLNFLNSEPLLEFEFWIFVDEAQRVYDNDKLWQALTVPHTQQLFVVAAGSYGSHTGSAAHSPSQDYILKSWRINLFPSETELCVAFKESDFDEFIGLALKNTGYNSLDVNLRERIMNYASPYPSNNTGQKLLHPGVAVELTMYLLNKLVKQVTIDAEELFVSFRNICLDQAKNKDSYGLGQCVPHLPIHNRGFTGLALVVFISVLLESIIEVLPIDTGCQKSVSGIQIAHTFGINSNTALYKSSINTTYATLDGLITMGSIAATPPILSP</sequence>
<dbReference type="SUPFAM" id="SSF52540">
    <property type="entry name" value="P-loop containing nucleoside triphosphate hydrolases"/>
    <property type="match status" value="1"/>
</dbReference>